<dbReference type="EMBL" id="CAXAJV020001288">
    <property type="protein sequence ID" value="CAL7938349.1"/>
    <property type="molecule type" value="Genomic_DNA"/>
</dbReference>
<accession>A0ABP1NBH7</accession>
<gene>
    <name evidence="2" type="ORF">XYLVIOL_LOCUS3231</name>
</gene>
<comment type="caution">
    <text evidence="2">The sequence shown here is derived from an EMBL/GenBank/DDBJ whole genome shotgun (WGS) entry which is preliminary data.</text>
</comment>
<sequence>MHSPSVSITFGKPWKSNTFSHRDGYNCEPRASWKARQQQRHAKFPAKHGPSALHVLSTLDLCRNDSSPVVTQLLHGTTSQESFDFTLGLGKPEMTGPSADWGRRITKYSDGRPANQ</sequence>
<keyword evidence="3" id="KW-1185">Reference proteome</keyword>
<evidence type="ECO:0000313" key="3">
    <source>
        <dbReference type="Proteomes" id="UP001642520"/>
    </source>
</evidence>
<dbReference type="Proteomes" id="UP001642520">
    <property type="component" value="Unassembled WGS sequence"/>
</dbReference>
<evidence type="ECO:0000313" key="2">
    <source>
        <dbReference type="EMBL" id="CAL7938349.1"/>
    </source>
</evidence>
<name>A0ABP1NBH7_XYLVO</name>
<organism evidence="2 3">
    <name type="scientific">Xylocopa violacea</name>
    <name type="common">Violet carpenter bee</name>
    <name type="synonym">Apis violacea</name>
    <dbReference type="NCBI Taxonomy" id="135666"/>
    <lineage>
        <taxon>Eukaryota</taxon>
        <taxon>Metazoa</taxon>
        <taxon>Ecdysozoa</taxon>
        <taxon>Arthropoda</taxon>
        <taxon>Hexapoda</taxon>
        <taxon>Insecta</taxon>
        <taxon>Pterygota</taxon>
        <taxon>Neoptera</taxon>
        <taxon>Endopterygota</taxon>
        <taxon>Hymenoptera</taxon>
        <taxon>Apocrita</taxon>
        <taxon>Aculeata</taxon>
        <taxon>Apoidea</taxon>
        <taxon>Anthophila</taxon>
        <taxon>Apidae</taxon>
        <taxon>Xylocopa</taxon>
        <taxon>Xylocopa</taxon>
    </lineage>
</organism>
<proteinExistence type="predicted"/>
<feature type="region of interest" description="Disordered" evidence="1">
    <location>
        <begin position="93"/>
        <end position="116"/>
    </location>
</feature>
<evidence type="ECO:0000256" key="1">
    <source>
        <dbReference type="SAM" id="MobiDB-lite"/>
    </source>
</evidence>
<reference evidence="2 3" key="1">
    <citation type="submission" date="2024-08" db="EMBL/GenBank/DDBJ databases">
        <authorList>
            <person name="Will J Nash"/>
            <person name="Angela Man"/>
            <person name="Seanna McTaggart"/>
            <person name="Kendall Baker"/>
            <person name="Tom Barker"/>
            <person name="Leah Catchpole"/>
            <person name="Alex Durrant"/>
            <person name="Karim Gharbi"/>
            <person name="Naomi Irish"/>
            <person name="Gemy Kaithakottil"/>
            <person name="Debby Ku"/>
            <person name="Aaliyah Providence"/>
            <person name="Felix Shaw"/>
            <person name="David Swarbreck"/>
            <person name="Chris Watkins"/>
            <person name="Ann M. McCartney"/>
            <person name="Giulio Formenti"/>
            <person name="Alice Mouton"/>
            <person name="Noel Vella"/>
            <person name="Bjorn M von Reumont"/>
            <person name="Adriana Vella"/>
            <person name="Wilfried Haerty"/>
        </authorList>
    </citation>
    <scope>NUCLEOTIDE SEQUENCE [LARGE SCALE GENOMIC DNA]</scope>
</reference>
<protein>
    <submittedName>
        <fullName evidence="2">Uncharacterized protein</fullName>
    </submittedName>
</protein>
<feature type="compositionally biased region" description="Basic and acidic residues" evidence="1">
    <location>
        <begin position="101"/>
        <end position="110"/>
    </location>
</feature>